<organism evidence="3 4">
    <name type="scientific">Aquilutibacter rugosus</name>
    <dbReference type="NCBI Taxonomy" id="3115820"/>
    <lineage>
        <taxon>Bacteria</taxon>
        <taxon>Pseudomonadati</taxon>
        <taxon>Pseudomonadota</taxon>
        <taxon>Gammaproteobacteria</taxon>
        <taxon>Lysobacterales</taxon>
        <taxon>Lysobacteraceae</taxon>
        <taxon>Aquilutibacter</taxon>
    </lineage>
</organism>
<dbReference type="RefSeq" id="WP_331689012.1">
    <property type="nucleotide sequence ID" value="NZ_JAZHBN010000002.1"/>
</dbReference>
<evidence type="ECO:0000256" key="1">
    <source>
        <dbReference type="ARBA" id="ARBA00006845"/>
    </source>
</evidence>
<name>A0ABU7UYI7_9GAMM</name>
<evidence type="ECO:0000313" key="3">
    <source>
        <dbReference type="EMBL" id="MEF2155323.1"/>
    </source>
</evidence>
<dbReference type="InterPro" id="IPR000468">
    <property type="entry name" value="Barstar"/>
</dbReference>
<protein>
    <submittedName>
        <fullName evidence="3">Barstar family protein</fullName>
    </submittedName>
</protein>
<accession>A0ABU7UYI7</accession>
<dbReference type="CDD" id="cd05141">
    <property type="entry name" value="Barstar_evA4336-like"/>
    <property type="match status" value="1"/>
</dbReference>
<gene>
    <name evidence="3" type="ORF">V3390_03630</name>
</gene>
<comment type="similarity">
    <text evidence="1">Belongs to the barstar family.</text>
</comment>
<dbReference type="Proteomes" id="UP001356170">
    <property type="component" value="Unassembled WGS sequence"/>
</dbReference>
<dbReference type="Pfam" id="PF01337">
    <property type="entry name" value="Barstar"/>
    <property type="match status" value="1"/>
</dbReference>
<sequence>MNSSAELQSILLDPAQSGAYFFAEDDTAALLAAAQAIEFRVADISLQGATDKVELMERLAAGLQIPSWFGGNWDGLADVLRDLSWLPAAPGYLICLRHASGLRVAEPNEFDTLLDVLNEAAFLWADDGKPFWAILPLPADELPDTDDD</sequence>
<dbReference type="Gene3D" id="3.30.370.10">
    <property type="entry name" value="Barstar-like"/>
    <property type="match status" value="1"/>
</dbReference>
<keyword evidence="4" id="KW-1185">Reference proteome</keyword>
<evidence type="ECO:0000259" key="2">
    <source>
        <dbReference type="Pfam" id="PF01337"/>
    </source>
</evidence>
<feature type="domain" description="Barstar (barnase inhibitor)" evidence="2">
    <location>
        <begin position="40"/>
        <end position="135"/>
    </location>
</feature>
<dbReference type="SUPFAM" id="SSF52038">
    <property type="entry name" value="Barstar-related"/>
    <property type="match status" value="1"/>
</dbReference>
<dbReference type="InterPro" id="IPR035905">
    <property type="entry name" value="Barstar-like_sf"/>
</dbReference>
<proteinExistence type="inferred from homology"/>
<reference evidence="3 4" key="1">
    <citation type="submission" date="2024-01" db="EMBL/GenBank/DDBJ databases">
        <title>Novel species of the genus Luteimonas isolated from rivers.</title>
        <authorList>
            <person name="Lu H."/>
        </authorList>
    </citation>
    <scope>NUCLEOTIDE SEQUENCE [LARGE SCALE GENOMIC DNA]</scope>
    <source>
        <strain evidence="3 4">FXH3W</strain>
    </source>
</reference>
<dbReference type="EMBL" id="JAZHBO010000001">
    <property type="protein sequence ID" value="MEF2155323.1"/>
    <property type="molecule type" value="Genomic_DNA"/>
</dbReference>
<comment type="caution">
    <text evidence="3">The sequence shown here is derived from an EMBL/GenBank/DDBJ whole genome shotgun (WGS) entry which is preliminary data.</text>
</comment>
<evidence type="ECO:0000313" key="4">
    <source>
        <dbReference type="Proteomes" id="UP001356170"/>
    </source>
</evidence>